<name>A0A8E0RN62_9TREM</name>
<feature type="region of interest" description="Disordered" evidence="3">
    <location>
        <begin position="259"/>
        <end position="294"/>
    </location>
</feature>
<dbReference type="Pfam" id="PF18265">
    <property type="entry name" value="Nas2_N"/>
    <property type="match status" value="1"/>
</dbReference>
<dbReference type="Pfam" id="PF17820">
    <property type="entry name" value="PDZ_6"/>
    <property type="match status" value="1"/>
</dbReference>
<gene>
    <name evidence="7" type="ORF">FBUS_03101</name>
</gene>
<keyword evidence="4" id="KW-0472">Membrane</keyword>
<evidence type="ECO:0000256" key="1">
    <source>
        <dbReference type="ARBA" id="ARBA00005256"/>
    </source>
</evidence>
<evidence type="ECO:0000313" key="7">
    <source>
        <dbReference type="EMBL" id="KAA0183546.1"/>
    </source>
</evidence>
<keyword evidence="7" id="KW-0647">Proteasome</keyword>
<feature type="compositionally biased region" description="Low complexity" evidence="3">
    <location>
        <begin position="264"/>
        <end position="278"/>
    </location>
</feature>
<dbReference type="GO" id="GO:0005737">
    <property type="term" value="C:cytoplasm"/>
    <property type="evidence" value="ECO:0007669"/>
    <property type="project" value="TreeGrafter"/>
</dbReference>
<dbReference type="InterPro" id="IPR040815">
    <property type="entry name" value="Nas2_N"/>
</dbReference>
<proteinExistence type="inferred from homology"/>
<evidence type="ECO:0000256" key="4">
    <source>
        <dbReference type="SAM" id="Phobius"/>
    </source>
</evidence>
<comment type="caution">
    <text evidence="7">The sequence shown here is derived from an EMBL/GenBank/DDBJ whole genome shotgun (WGS) entry which is preliminary data.</text>
</comment>
<dbReference type="SUPFAM" id="SSF50156">
    <property type="entry name" value="PDZ domain-like"/>
    <property type="match status" value="1"/>
</dbReference>
<feature type="region of interest" description="Disordered" evidence="3">
    <location>
        <begin position="175"/>
        <end position="201"/>
    </location>
</feature>
<evidence type="ECO:0000256" key="2">
    <source>
        <dbReference type="ARBA" id="ARBA00023186"/>
    </source>
</evidence>
<dbReference type="InterPro" id="IPR036034">
    <property type="entry name" value="PDZ_sf"/>
</dbReference>
<reference evidence="7" key="1">
    <citation type="submission" date="2019-05" db="EMBL/GenBank/DDBJ databases">
        <title>Annotation for the trematode Fasciolopsis buski.</title>
        <authorList>
            <person name="Choi Y.-J."/>
        </authorList>
    </citation>
    <scope>NUCLEOTIDE SEQUENCE</scope>
    <source>
        <strain evidence="7">HT</strain>
        <tissue evidence="7">Whole worm</tissue>
    </source>
</reference>
<dbReference type="GO" id="GO:0000502">
    <property type="term" value="C:proteasome complex"/>
    <property type="evidence" value="ECO:0007669"/>
    <property type="project" value="UniProtKB-KW"/>
</dbReference>
<dbReference type="CDD" id="cd00084">
    <property type="entry name" value="HMG-box_SF"/>
    <property type="match status" value="1"/>
</dbReference>
<keyword evidence="2" id="KW-0143">Chaperone</keyword>
<dbReference type="InterPro" id="IPR041489">
    <property type="entry name" value="PDZ_6"/>
</dbReference>
<dbReference type="Gene3D" id="2.30.42.10">
    <property type="match status" value="1"/>
</dbReference>
<comment type="similarity">
    <text evidence="1">Belongs to the proteasome subunit p27 family.</text>
</comment>
<dbReference type="PANTHER" id="PTHR12651:SF1">
    <property type="entry name" value="26S PROTEASOME NON-ATPASE REGULATORY SUBUNIT 9"/>
    <property type="match status" value="1"/>
</dbReference>
<feature type="domain" description="Nas2 N-terminal" evidence="6">
    <location>
        <begin position="545"/>
        <end position="623"/>
    </location>
</feature>
<protein>
    <submittedName>
        <fullName evidence="7">26S proteasome non-ATPase regulatory subunit 9</fullName>
    </submittedName>
</protein>
<feature type="transmembrane region" description="Helical" evidence="4">
    <location>
        <begin position="485"/>
        <end position="511"/>
    </location>
</feature>
<keyword evidence="4" id="KW-0812">Transmembrane</keyword>
<dbReference type="Gene3D" id="6.10.140.1710">
    <property type="match status" value="1"/>
</dbReference>
<keyword evidence="4" id="KW-1133">Transmembrane helix</keyword>
<dbReference type="AlphaFoldDB" id="A0A8E0RN62"/>
<keyword evidence="8" id="KW-1185">Reference proteome</keyword>
<dbReference type="GO" id="GO:0005634">
    <property type="term" value="C:nucleus"/>
    <property type="evidence" value="ECO:0007669"/>
    <property type="project" value="TreeGrafter"/>
</dbReference>
<feature type="region of interest" description="Disordered" evidence="3">
    <location>
        <begin position="1"/>
        <end position="25"/>
    </location>
</feature>
<accession>A0A8E0RN62</accession>
<dbReference type="GO" id="GO:0070682">
    <property type="term" value="P:proteasome regulatory particle assembly"/>
    <property type="evidence" value="ECO:0007669"/>
    <property type="project" value="InterPro"/>
</dbReference>
<evidence type="ECO:0000256" key="3">
    <source>
        <dbReference type="SAM" id="MobiDB-lite"/>
    </source>
</evidence>
<dbReference type="InterPro" id="IPR035269">
    <property type="entry name" value="PSMD9"/>
</dbReference>
<evidence type="ECO:0000313" key="8">
    <source>
        <dbReference type="Proteomes" id="UP000728185"/>
    </source>
</evidence>
<sequence>MSELKNQRPSTSDSDDTDELKTGTFRRVVNRPVSKLPRLATSEPATFSVRVVPAVAGIVTTDTAERDKVDKVSSNTNVAHVDESESDVAVIPSMRYSDKTGKPLCWQGGRLQSILLHDTFPLPKKSSNGDTQLTPVIGSATVRPITARSSLLGSGLFHTSSSAGRGNCRGNRLKKELRQRHSSDASSEQETRNNLPAANPPPLLLPLKEFHPPTDLSLPMLDVTSKYDPFIGIGVDSKPGDCPTPVTNSGVGQAEDGLTAGAPSSNTIATSSGISSASVRMKSSGGMNDIDPQELRGHRRLNGYQLFVMVNKKKHESALTMGATDDTVESTDNQRDLHRKWQAIWSTLPEKSRKEWKTKAKRLMKQSQLVSRSSQATKRFGSSRERCQAEIRKIENQLARSDCVSTTLVEYAAYFQLLSDSFGAAARSLAGFDVRLCELFVPTMAVFSSLFCKRNAVTVADEPLRSIRSSGLGKFHFVKELSSKIFRFIVFVGMVDGFHVILIGISMYRFINFFVLDDMKFASADPTGITDDIVESQCRLRDKIHSLSLQKNDIEKEIQSLSDILSTNGEVGLKGSLLDSEGFPRSDIDLVAVRMARNRIIRLNNDHRVVMTALEDALHQMHEILRRVGPNIGTDESVNFDHDAAPSVEPPEPILTPFLLIDEVRPGSVAEQSGLEVNDLITKFGSVTACNFSSLKDISAVLQNTPTQASRSL</sequence>
<evidence type="ECO:0000259" key="5">
    <source>
        <dbReference type="Pfam" id="PF17820"/>
    </source>
</evidence>
<dbReference type="PANTHER" id="PTHR12651">
    <property type="entry name" value="26S PROTEASOME NON-ATPASE REGULATORY SUBUNIT 9"/>
    <property type="match status" value="1"/>
</dbReference>
<organism evidence="7 8">
    <name type="scientific">Fasciolopsis buskii</name>
    <dbReference type="NCBI Taxonomy" id="27845"/>
    <lineage>
        <taxon>Eukaryota</taxon>
        <taxon>Metazoa</taxon>
        <taxon>Spiralia</taxon>
        <taxon>Lophotrochozoa</taxon>
        <taxon>Platyhelminthes</taxon>
        <taxon>Trematoda</taxon>
        <taxon>Digenea</taxon>
        <taxon>Plagiorchiida</taxon>
        <taxon>Echinostomata</taxon>
        <taxon>Echinostomatoidea</taxon>
        <taxon>Fasciolidae</taxon>
        <taxon>Fasciolopsis</taxon>
    </lineage>
</organism>
<dbReference type="OrthoDB" id="72325at2759"/>
<feature type="domain" description="PDZ" evidence="5">
    <location>
        <begin position="661"/>
        <end position="706"/>
    </location>
</feature>
<dbReference type="EMBL" id="LUCM01011720">
    <property type="protein sequence ID" value="KAA0183546.1"/>
    <property type="molecule type" value="Genomic_DNA"/>
</dbReference>
<dbReference type="Proteomes" id="UP000728185">
    <property type="component" value="Unassembled WGS sequence"/>
</dbReference>
<evidence type="ECO:0000259" key="6">
    <source>
        <dbReference type="Pfam" id="PF18265"/>
    </source>
</evidence>